<dbReference type="KEGG" id="vqi:CCZ37_12290"/>
<dbReference type="InterPro" id="IPR029044">
    <property type="entry name" value="Nucleotide-diphossugar_trans"/>
</dbReference>
<dbReference type="Proteomes" id="UP000215148">
    <property type="component" value="Chromosome 1"/>
</dbReference>
<dbReference type="Pfam" id="PF00535">
    <property type="entry name" value="Glycos_transf_2"/>
    <property type="match status" value="1"/>
</dbReference>
<dbReference type="RefSeq" id="WP_094500651.1">
    <property type="nucleotide sequence ID" value="NZ_CAWNHI010000001.1"/>
</dbReference>
<proteinExistence type="predicted"/>
<keyword evidence="3" id="KW-1185">Reference proteome</keyword>
<dbReference type="PANTHER" id="PTHR43685:SF2">
    <property type="entry name" value="GLYCOSYLTRANSFERASE 2-LIKE DOMAIN-CONTAINING PROTEIN"/>
    <property type="match status" value="1"/>
</dbReference>
<gene>
    <name evidence="2" type="ORF">CCZ37_12290</name>
</gene>
<dbReference type="AlphaFoldDB" id="A0A223N0M3"/>
<accession>A0A223N0M3</accession>
<dbReference type="EMBL" id="CP022741">
    <property type="protein sequence ID" value="ASU23320.1"/>
    <property type="molecule type" value="Genomic_DNA"/>
</dbReference>
<dbReference type="Gene3D" id="3.90.550.10">
    <property type="entry name" value="Spore Coat Polysaccharide Biosynthesis Protein SpsA, Chain A"/>
    <property type="match status" value="1"/>
</dbReference>
<evidence type="ECO:0000313" key="3">
    <source>
        <dbReference type="Proteomes" id="UP000215148"/>
    </source>
</evidence>
<dbReference type="SUPFAM" id="SSF53448">
    <property type="entry name" value="Nucleotide-diphospho-sugar transferases"/>
    <property type="match status" value="1"/>
</dbReference>
<dbReference type="InterPro" id="IPR001173">
    <property type="entry name" value="Glyco_trans_2-like"/>
</dbReference>
<name>A0A223N0M3_9VIBR</name>
<protein>
    <recommendedName>
        <fullName evidence="1">Glycosyltransferase 2-like domain-containing protein</fullName>
    </recommendedName>
</protein>
<evidence type="ECO:0000313" key="2">
    <source>
        <dbReference type="EMBL" id="ASU23320.1"/>
    </source>
</evidence>
<dbReference type="InterPro" id="IPR050834">
    <property type="entry name" value="Glycosyltransf_2"/>
</dbReference>
<sequence length="258" mass="29671">MISVVIPTYKRPDRLERLLLSISKQTLLPEEVIIVDDASGMKGEYEVCVKKFSHCFNSIQYMELVKNSGAPAVRNTGIKLAKNDWIALVDDDDEWLPEKLEKQWDIASQSNEKLGLIYTWTEAIGQKGQESYKSCHSFRGDVRKYILTTNFIMSASVMVRKSAIVEAGLFDEALPSCQDWDMWTAIFMKGYTAEVVEDIQTIYHRHGGESIGLSSRAKLGYKLFLDKYFIEIVKRTSLLNTLKKSWLYFNVWRVSRNV</sequence>
<dbReference type="CDD" id="cd00761">
    <property type="entry name" value="Glyco_tranf_GTA_type"/>
    <property type="match status" value="1"/>
</dbReference>
<reference evidence="2 3" key="1">
    <citation type="submission" date="2017-08" db="EMBL/GenBank/DDBJ databases">
        <title>The Vibrio qinghaiensis sp.-Q67 is a luminous bacteria isolated firstly from Qinghai lake, Qinghai province, China, which has been proved to be very sensitive to detect environmental and food pollutants. Therefore, complete genome analysis of V. qinghaiensis sp.-Q67 highlights the potential application of this strain on detection of hazards in the contaminated environments.</title>
        <authorList>
            <person name="Gong L."/>
        </authorList>
    </citation>
    <scope>NUCLEOTIDE SEQUENCE [LARGE SCALE GENOMIC DNA]</scope>
    <source>
        <strain evidence="2 3">Q67</strain>
    </source>
</reference>
<evidence type="ECO:0000259" key="1">
    <source>
        <dbReference type="Pfam" id="PF00535"/>
    </source>
</evidence>
<dbReference type="PANTHER" id="PTHR43685">
    <property type="entry name" value="GLYCOSYLTRANSFERASE"/>
    <property type="match status" value="1"/>
</dbReference>
<organism evidence="2 3">
    <name type="scientific">Vibrio qinghaiensis</name>
    <dbReference type="NCBI Taxonomy" id="2025808"/>
    <lineage>
        <taxon>Bacteria</taxon>
        <taxon>Pseudomonadati</taxon>
        <taxon>Pseudomonadota</taxon>
        <taxon>Gammaproteobacteria</taxon>
        <taxon>Vibrionales</taxon>
        <taxon>Vibrionaceae</taxon>
        <taxon>Vibrio</taxon>
    </lineage>
</organism>
<feature type="domain" description="Glycosyltransferase 2-like" evidence="1">
    <location>
        <begin position="3"/>
        <end position="161"/>
    </location>
</feature>